<dbReference type="RefSeq" id="WP_017490752.1">
    <property type="nucleotide sequence ID" value="NZ_CAUQAZ010000004.1"/>
</dbReference>
<feature type="transmembrane region" description="Helical" evidence="11">
    <location>
        <begin position="85"/>
        <end position="105"/>
    </location>
</feature>
<evidence type="ECO:0000313" key="13">
    <source>
        <dbReference type="EMBL" id="ORJ27071.1"/>
    </source>
</evidence>
<keyword evidence="4" id="KW-1003">Cell membrane</keyword>
<evidence type="ECO:0000256" key="9">
    <source>
        <dbReference type="ARBA" id="ARBA00023136"/>
    </source>
</evidence>
<evidence type="ECO:0000259" key="12">
    <source>
        <dbReference type="Pfam" id="PF00999"/>
    </source>
</evidence>
<feature type="transmembrane region" description="Helical" evidence="11">
    <location>
        <begin position="314"/>
        <end position="338"/>
    </location>
</feature>
<evidence type="ECO:0000256" key="5">
    <source>
        <dbReference type="ARBA" id="ARBA00022692"/>
    </source>
</evidence>
<keyword evidence="7 11" id="KW-0915">Sodium</keyword>
<evidence type="ECO:0000256" key="6">
    <source>
        <dbReference type="ARBA" id="ARBA00022989"/>
    </source>
</evidence>
<dbReference type="NCBIfam" id="TIGR00831">
    <property type="entry name" value="a_cpa1"/>
    <property type="match status" value="1"/>
</dbReference>
<feature type="transmembrane region" description="Helical" evidence="11">
    <location>
        <begin position="241"/>
        <end position="260"/>
    </location>
</feature>
<evidence type="ECO:0000256" key="4">
    <source>
        <dbReference type="ARBA" id="ARBA00022475"/>
    </source>
</evidence>
<dbReference type="EMBL" id="MRWE01000003">
    <property type="protein sequence ID" value="ORJ27071.1"/>
    <property type="molecule type" value="Genomic_DNA"/>
</dbReference>
<keyword evidence="2 11" id="KW-0813">Transport</keyword>
<dbReference type="GO" id="GO:0051453">
    <property type="term" value="P:regulation of intracellular pH"/>
    <property type="evidence" value="ECO:0007669"/>
    <property type="project" value="TreeGrafter"/>
</dbReference>
<comment type="subcellular location">
    <subcellularLocation>
        <location evidence="11">Cell inner membrane</location>
        <topology evidence="11">Multi-pass membrane protein</topology>
    </subcellularLocation>
    <subcellularLocation>
        <location evidence="1">Cell membrane</location>
        <topology evidence="1">Multi-pass membrane protein</topology>
    </subcellularLocation>
</comment>
<evidence type="ECO:0000256" key="1">
    <source>
        <dbReference type="ARBA" id="ARBA00004651"/>
    </source>
</evidence>
<evidence type="ECO:0000256" key="7">
    <source>
        <dbReference type="ARBA" id="ARBA00023053"/>
    </source>
</evidence>
<organism evidence="13 14">
    <name type="scientific">Rouxiella badensis</name>
    <dbReference type="NCBI Taxonomy" id="1646377"/>
    <lineage>
        <taxon>Bacteria</taxon>
        <taxon>Pseudomonadati</taxon>
        <taxon>Pseudomonadota</taxon>
        <taxon>Gammaproteobacteria</taxon>
        <taxon>Enterobacterales</taxon>
        <taxon>Yersiniaceae</taxon>
        <taxon>Rouxiella</taxon>
    </lineage>
</organism>
<comment type="caution">
    <text evidence="11">Lacks conserved residue(s) required for the propagation of feature annotation.</text>
</comment>
<sequence>MEIFFTILILILVVSLSGVVTRMLPFQVPLPLMQIAVGALLAWPNFGLHVDFDPDLFLVLFIPPLLFADGWKTPMREFLHKGREILGLALALVLVTVVGVGYLIYMMVPNIPLVAAFALAAVLSPTDAVALSGIVGKGRIPKSIMGILEGEALMNDASGLVSLKFAIAVAMGTMVFTVPGATVEFLKVAIGGLLAGVAVTWLYSKSLRIMSRWSGDDPATQIVLLLLLPFASYLIAEHIGVSGILAAVAAGMTISQSGIIRNAPLAMRLRANSVWAMLEFVFNGMVFIMLGLQLPGILESSLDQATHDPSIVTWHLFADVAVIYFALLLLRFAWLWLMKNFSNRLLKKRPLTFGSFSTRELWVASFAGVRGAITLAGVLSIPLFLADGSAFPSRYQLVFLAAGVILFSLIAGVVALPFLLRGVVVDKSSYREEERMARAVAAEVAIESLHKMEERLAADSEENIDEQTLKEISSRVVGNLRRRTVGKDDIEHALMLENLERRFRLTALRAERGELYHLRATQRISNETLQKLLHDLDLLEALLVEKEV</sequence>
<dbReference type="InterPro" id="IPR018422">
    <property type="entry name" value="Cation/H_exchanger_CPA1"/>
</dbReference>
<name>A0A1X0WK13_9GAMM</name>
<keyword evidence="8 11" id="KW-0406">Ion transport</keyword>
<dbReference type="STRING" id="1646377.BS640_02995"/>
<dbReference type="GO" id="GO:0015385">
    <property type="term" value="F:sodium:proton antiporter activity"/>
    <property type="evidence" value="ECO:0007669"/>
    <property type="project" value="InterPro"/>
</dbReference>
<keyword evidence="10 11" id="KW-0739">Sodium transport</keyword>
<evidence type="ECO:0000256" key="2">
    <source>
        <dbReference type="ARBA" id="ARBA00022448"/>
    </source>
</evidence>
<dbReference type="GO" id="GO:0005886">
    <property type="term" value="C:plasma membrane"/>
    <property type="evidence" value="ECO:0007669"/>
    <property type="project" value="UniProtKB-SubCell"/>
</dbReference>
<feature type="domain" description="Cation/H+ exchanger transmembrane" evidence="12">
    <location>
        <begin position="12"/>
        <end position="420"/>
    </location>
</feature>
<feature type="transmembrane region" description="Helical" evidence="11">
    <location>
        <begin position="111"/>
        <end position="136"/>
    </location>
</feature>
<comment type="function">
    <text evidence="11">Na(+)/H(+) antiporter that extrudes sodium in exchange for external protons.</text>
</comment>
<protein>
    <submittedName>
        <fullName evidence="13">Na+/H+ antiporter</fullName>
    </submittedName>
</protein>
<dbReference type="GO" id="GO:0015386">
    <property type="term" value="F:potassium:proton antiporter activity"/>
    <property type="evidence" value="ECO:0007669"/>
    <property type="project" value="TreeGrafter"/>
</dbReference>
<comment type="similarity">
    <text evidence="11">Belongs to the monovalent cation:proton antiporter 1 (CPA1) transporter (TC 2.A.36) family.</text>
</comment>
<gene>
    <name evidence="13" type="ORF">BS640_02995</name>
</gene>
<proteinExistence type="inferred from homology"/>
<dbReference type="GeneID" id="93567808"/>
<keyword evidence="14" id="KW-1185">Reference proteome</keyword>
<keyword evidence="3 11" id="KW-0050">Antiport</keyword>
<dbReference type="AlphaFoldDB" id="A0A1X0WK13"/>
<dbReference type="PANTHER" id="PTHR10110">
    <property type="entry name" value="SODIUM/HYDROGEN EXCHANGER"/>
    <property type="match status" value="1"/>
</dbReference>
<feature type="transmembrane region" description="Helical" evidence="11">
    <location>
        <begin position="272"/>
        <end position="294"/>
    </location>
</feature>
<dbReference type="Pfam" id="PF00999">
    <property type="entry name" value="Na_H_Exchanger"/>
    <property type="match status" value="1"/>
</dbReference>
<dbReference type="InterPro" id="IPR006153">
    <property type="entry name" value="Cation/H_exchanger_TM"/>
</dbReference>
<evidence type="ECO:0000313" key="14">
    <source>
        <dbReference type="Proteomes" id="UP000192536"/>
    </source>
</evidence>
<dbReference type="Gene3D" id="6.10.140.1330">
    <property type="match status" value="1"/>
</dbReference>
<evidence type="ECO:0000256" key="8">
    <source>
        <dbReference type="ARBA" id="ARBA00023065"/>
    </source>
</evidence>
<accession>A0A1X0WK13</accession>
<keyword evidence="6 11" id="KW-1133">Transmembrane helix</keyword>
<keyword evidence="9 11" id="KW-0472">Membrane</keyword>
<keyword evidence="5 11" id="KW-0812">Transmembrane</keyword>
<feature type="transmembrane region" description="Helical" evidence="11">
    <location>
        <begin position="359"/>
        <end position="385"/>
    </location>
</feature>
<keyword evidence="11" id="KW-0997">Cell inner membrane</keyword>
<reference evidence="13 14" key="1">
    <citation type="journal article" date="2017" name="Int. J. Syst. Evol. Microbiol.">
        <title>Rouxiella badensis sp. nov. and Rouxiella silvae sp. nov. isolated from peat bog soil in Germany and emendation of the genus description.</title>
        <authorList>
            <person name="Le Fleche-Mateos A."/>
            <person name="Kugler J.H."/>
            <person name="Hansen S.H."/>
            <person name="Syldatk C."/>
            <person name="Hausmann R."/>
            <person name="Lomprez F."/>
            <person name="Vandenbogaert M."/>
            <person name="Manuguerra J.C."/>
            <person name="Grimont P.A."/>
        </authorList>
    </citation>
    <scope>NUCLEOTIDE SEQUENCE [LARGE SCALE GENOMIC DNA]</scope>
    <source>
        <strain evidence="13 14">DSM 100043</strain>
    </source>
</reference>
<dbReference type="InterPro" id="IPR004705">
    <property type="entry name" value="Cation/H_exchanger_CPA1_bac"/>
</dbReference>
<dbReference type="Proteomes" id="UP000192536">
    <property type="component" value="Unassembled WGS sequence"/>
</dbReference>
<comment type="caution">
    <text evidence="13">The sequence shown here is derived from an EMBL/GenBank/DDBJ whole genome shotgun (WGS) entry which is preliminary data.</text>
</comment>
<evidence type="ECO:0000256" key="11">
    <source>
        <dbReference type="RuleBase" id="RU366002"/>
    </source>
</evidence>
<evidence type="ECO:0000256" key="10">
    <source>
        <dbReference type="ARBA" id="ARBA00023201"/>
    </source>
</evidence>
<dbReference type="PANTHER" id="PTHR10110:SF86">
    <property type="entry name" value="SODIUM_HYDROGEN EXCHANGER 7"/>
    <property type="match status" value="1"/>
</dbReference>
<evidence type="ECO:0000256" key="3">
    <source>
        <dbReference type="ARBA" id="ARBA00022449"/>
    </source>
</evidence>
<feature type="transmembrane region" description="Helical" evidence="11">
    <location>
        <begin position="185"/>
        <end position="203"/>
    </location>
</feature>
<feature type="transmembrane region" description="Helical" evidence="11">
    <location>
        <begin position="397"/>
        <end position="420"/>
    </location>
</feature>
<dbReference type="GO" id="GO:0098719">
    <property type="term" value="P:sodium ion import across plasma membrane"/>
    <property type="evidence" value="ECO:0007669"/>
    <property type="project" value="TreeGrafter"/>
</dbReference>